<reference evidence="3" key="1">
    <citation type="journal article" date="2019" name="Int. J. Syst. Evol. Microbiol.">
        <title>The Global Catalogue of Microorganisms (GCM) 10K type strain sequencing project: providing services to taxonomists for standard genome sequencing and annotation.</title>
        <authorList>
            <consortium name="The Broad Institute Genomics Platform"/>
            <consortium name="The Broad Institute Genome Sequencing Center for Infectious Disease"/>
            <person name="Wu L."/>
            <person name="Ma J."/>
        </authorList>
    </citation>
    <scope>NUCLEOTIDE SEQUENCE [LARGE SCALE GENOMIC DNA]</scope>
    <source>
        <strain evidence="3">DT92</strain>
    </source>
</reference>
<feature type="domain" description="Tetracyclin repressor-like C-terminal" evidence="1">
    <location>
        <begin position="87"/>
        <end position="213"/>
    </location>
</feature>
<proteinExistence type="predicted"/>
<dbReference type="InterPro" id="IPR036271">
    <property type="entry name" value="Tet_transcr_reg_TetR-rel_C_sf"/>
</dbReference>
<evidence type="ECO:0000313" key="3">
    <source>
        <dbReference type="Proteomes" id="UP001597344"/>
    </source>
</evidence>
<dbReference type="RefSeq" id="WP_378320069.1">
    <property type="nucleotide sequence ID" value="NZ_JBHUHY010000007.1"/>
</dbReference>
<organism evidence="2 3">
    <name type="scientific">Aquimarina celericrescens</name>
    <dbReference type="NCBI Taxonomy" id="1964542"/>
    <lineage>
        <taxon>Bacteria</taxon>
        <taxon>Pseudomonadati</taxon>
        <taxon>Bacteroidota</taxon>
        <taxon>Flavobacteriia</taxon>
        <taxon>Flavobacteriales</taxon>
        <taxon>Flavobacteriaceae</taxon>
        <taxon>Aquimarina</taxon>
    </lineage>
</organism>
<dbReference type="InterPro" id="IPR041673">
    <property type="entry name" value="TetR_C_23"/>
</dbReference>
<name>A0ABW5AVT1_9FLAO</name>
<evidence type="ECO:0000259" key="1">
    <source>
        <dbReference type="Pfam" id="PF17931"/>
    </source>
</evidence>
<dbReference type="SUPFAM" id="SSF48498">
    <property type="entry name" value="Tetracyclin repressor-like, C-terminal domain"/>
    <property type="match status" value="1"/>
</dbReference>
<gene>
    <name evidence="2" type="ORF">ACFSJT_09760</name>
</gene>
<dbReference type="EMBL" id="JBHUHY010000007">
    <property type="protein sequence ID" value="MFD2187073.1"/>
    <property type="molecule type" value="Genomic_DNA"/>
</dbReference>
<dbReference type="Pfam" id="PF17931">
    <property type="entry name" value="TetR_C_23"/>
    <property type="match status" value="1"/>
</dbReference>
<comment type="caution">
    <text evidence="2">The sequence shown here is derived from an EMBL/GenBank/DDBJ whole genome shotgun (WGS) entry which is preliminary data.</text>
</comment>
<sequence>MASSNKKQTTDRKAIISGFMTYVLEHDGYPKSVYKFCKEIKISEEDFYKFFGSLESVQKSIWNTFFETTINAIQKNKEYTDFSSREKMLTLFYTLFEMMTLNRSYVLFVLKQNDVPFKNMSQLKGLRLHIKNFAADLIEEDNDEKMFKLTKNPVSVFSEGAWLQFLFLLNFWIGDESAGFEKTDIAIEKSVNTIFDLFDNTPLNNVLDFGKFLWKEKVMWN</sequence>
<protein>
    <submittedName>
        <fullName evidence="2">TetR family transcriptional regulator C-terminal domain-containing protein</fullName>
    </submittedName>
</protein>
<accession>A0ABW5AVT1</accession>
<evidence type="ECO:0000313" key="2">
    <source>
        <dbReference type="EMBL" id="MFD2187073.1"/>
    </source>
</evidence>
<dbReference type="Gene3D" id="1.10.357.10">
    <property type="entry name" value="Tetracycline Repressor, domain 2"/>
    <property type="match status" value="1"/>
</dbReference>
<dbReference type="Proteomes" id="UP001597344">
    <property type="component" value="Unassembled WGS sequence"/>
</dbReference>
<keyword evidence="3" id="KW-1185">Reference proteome</keyword>